<accession>A0A1G6YP25</accession>
<reference evidence="2" key="1">
    <citation type="submission" date="2016-10" db="EMBL/GenBank/DDBJ databases">
        <authorList>
            <person name="Varghese N."/>
            <person name="Submissions S."/>
        </authorList>
    </citation>
    <scope>NUCLEOTIDE SEQUENCE [LARGE SCALE GENOMIC DNA]</scope>
    <source>
        <strain evidence="2">CGMCC 4.3504</strain>
    </source>
</reference>
<keyword evidence="2" id="KW-1185">Reference proteome</keyword>
<dbReference type="RefSeq" id="WP_055574969.1">
    <property type="nucleotide sequence ID" value="NZ_FMZK01000013.1"/>
</dbReference>
<gene>
    <name evidence="1" type="ORF">SAMN05216505_113128</name>
</gene>
<dbReference type="InterPro" id="IPR032675">
    <property type="entry name" value="LRR_dom_sf"/>
</dbReference>
<sequence>MAHVEHLKELYGLPVFHFPEASAGPADLPRPETVAWRIATGVYDAEETWGEVFARFCATVDTTEVRALVVGPWEEAYESSSSKVLEALLAARDRLPALRALFLGDLTYEEAEISWITQADVSPLLAGFPALEEFGVRGSQGLRFPALRHDALRALALESGGLPADVVRGVGASELPALEHLDLWLGTSWYGADSEAADLEPILSGDRLPNLRHLALRNSEIQDEVAAAVASAPVVARLEVLDLSMGTLGDEGAVALLGGQPLTHLKKLDLHHNYLSDPVRQRLTETLGTAGVEIDLDPDGAEEEEDEDEGTVERYVAVGE</sequence>
<dbReference type="STRING" id="67344.SAMN05216505_113128"/>
<dbReference type="InterPro" id="IPR001611">
    <property type="entry name" value="Leu-rich_rpt"/>
</dbReference>
<evidence type="ECO:0000313" key="1">
    <source>
        <dbReference type="EMBL" id="SDD92071.1"/>
    </source>
</evidence>
<evidence type="ECO:0000313" key="2">
    <source>
        <dbReference type="Proteomes" id="UP000182100"/>
    </source>
</evidence>
<dbReference type="Pfam" id="PF13516">
    <property type="entry name" value="LRR_6"/>
    <property type="match status" value="1"/>
</dbReference>
<dbReference type="AlphaFoldDB" id="A0A1G6YP25"/>
<dbReference type="SUPFAM" id="SSF52047">
    <property type="entry name" value="RNI-like"/>
    <property type="match status" value="1"/>
</dbReference>
<dbReference type="NCBIfam" id="NF038076">
    <property type="entry name" value="fam_STM4015"/>
    <property type="match status" value="1"/>
</dbReference>
<organism evidence="1 2">
    <name type="scientific">Streptomyces prasinopilosus</name>
    <dbReference type="NCBI Taxonomy" id="67344"/>
    <lineage>
        <taxon>Bacteria</taxon>
        <taxon>Bacillati</taxon>
        <taxon>Actinomycetota</taxon>
        <taxon>Actinomycetes</taxon>
        <taxon>Kitasatosporales</taxon>
        <taxon>Streptomycetaceae</taxon>
        <taxon>Streptomyces</taxon>
    </lineage>
</organism>
<dbReference type="EMBL" id="FMZK01000013">
    <property type="protein sequence ID" value="SDD92071.1"/>
    <property type="molecule type" value="Genomic_DNA"/>
</dbReference>
<proteinExistence type="predicted"/>
<dbReference type="Gene3D" id="3.80.10.10">
    <property type="entry name" value="Ribonuclease Inhibitor"/>
    <property type="match status" value="1"/>
</dbReference>
<name>A0A1G6YP25_9ACTN</name>
<dbReference type="InterPro" id="IPR047722">
    <property type="entry name" value="STM4015-like"/>
</dbReference>
<protein>
    <submittedName>
        <fullName evidence="1">Leucine Rich repeat-containing protein</fullName>
    </submittedName>
</protein>
<dbReference type="Proteomes" id="UP000182100">
    <property type="component" value="Unassembled WGS sequence"/>
</dbReference>